<evidence type="ECO:0000313" key="2">
    <source>
        <dbReference type="EMBL" id="ARD11684.1"/>
    </source>
</evidence>
<feature type="signal peptide" evidence="1">
    <location>
        <begin position="1"/>
        <end position="24"/>
    </location>
</feature>
<dbReference type="EMBL" id="CP008742">
    <property type="protein sequence ID" value="ARD11684.1"/>
    <property type="molecule type" value="Genomic_DNA"/>
</dbReference>
<evidence type="ECO:0008006" key="4">
    <source>
        <dbReference type="Google" id="ProtNLM"/>
    </source>
</evidence>
<proteinExistence type="predicted"/>
<dbReference type="KEGG" id="psav:PSA3335_11760"/>
<organism evidence="2 3">
    <name type="scientific">Pseudomonas savastanoi pv. savastanoi NCPPB 3335</name>
    <dbReference type="NCBI Taxonomy" id="693985"/>
    <lineage>
        <taxon>Bacteria</taxon>
        <taxon>Pseudomonadati</taxon>
        <taxon>Pseudomonadota</taxon>
        <taxon>Gammaproteobacteria</taxon>
        <taxon>Pseudomonadales</taxon>
        <taxon>Pseudomonadaceae</taxon>
        <taxon>Pseudomonas</taxon>
    </lineage>
</organism>
<protein>
    <recommendedName>
        <fullName evidence="4">Secreted protein</fullName>
    </recommendedName>
</protein>
<reference evidence="2 3" key="1">
    <citation type="journal article" date="2010" name="Environ. Microbiol.">
        <title>Annotation and overview of the Pseudomonas savastanoi pv. savastanoi NCPPB 3335 draft genome reveals the virulence gene complement of a tumour-inducing pathogen of woody hosts.</title>
        <authorList>
            <person name="Rodriguez-Palenzuela P."/>
            <person name="Matas I.M."/>
            <person name="Murillo J."/>
            <person name="Lopez-Solanilla E."/>
            <person name="Bardaji L."/>
            <person name="Perez-Martinez I."/>
            <person name="Rodriguez-Moskera M.E."/>
            <person name="Penyalver R."/>
            <person name="Lopez M.M."/>
            <person name="Quesada J.M."/>
            <person name="Biehl B.S."/>
            <person name="Perna N.T."/>
            <person name="Glasner J.D."/>
            <person name="Cabot E.L."/>
            <person name="Neeno-Eckwall E."/>
            <person name="Ramos C."/>
        </authorList>
    </citation>
    <scope>NUCLEOTIDE SEQUENCE [LARGE SCALE GENOMIC DNA]</scope>
    <source>
        <strain evidence="2 3">NCPPB 3335</strain>
    </source>
</reference>
<gene>
    <name evidence="2" type="ORF">PSA3335_11760</name>
</gene>
<keyword evidence="1" id="KW-0732">Signal</keyword>
<evidence type="ECO:0000256" key="1">
    <source>
        <dbReference type="SAM" id="SignalP"/>
    </source>
</evidence>
<sequence length="67" mass="7238">MLFRACIAGIASASLMTLALLAQAAPAHYYKWQGDSRIVCAQTSPGPGWTRLKGHFIKSDSQSDQVD</sequence>
<dbReference type="Proteomes" id="UP000005729">
    <property type="component" value="Chromosome"/>
</dbReference>
<name>A0ABC8BC18_PSESS</name>
<evidence type="ECO:0000313" key="3">
    <source>
        <dbReference type="Proteomes" id="UP000005729"/>
    </source>
</evidence>
<dbReference type="AlphaFoldDB" id="A0ABC8BC18"/>
<feature type="chain" id="PRO_5044886946" description="Secreted protein" evidence="1">
    <location>
        <begin position="25"/>
        <end position="67"/>
    </location>
</feature>
<dbReference type="RefSeq" id="WP_002554312.1">
    <property type="nucleotide sequence ID" value="NZ_CP008742.1"/>
</dbReference>
<accession>A0ABC8BC18</accession>